<reference evidence="1 2" key="1">
    <citation type="submission" date="2015-04" db="EMBL/GenBank/DDBJ databases">
        <authorList>
            <person name="Syromyatnikov M.Y."/>
            <person name="Popov V.N."/>
        </authorList>
    </citation>
    <scope>NUCLEOTIDE SEQUENCE [LARGE SCALE GENOMIC DNA]</scope>
</reference>
<keyword evidence="2" id="KW-1185">Reference proteome</keyword>
<name>A0A1J1IZW1_9DIPT</name>
<sequence>MRIKKILLRVNVLGKCVENLVLMQHNSEIRMFTIPYLHLTIKQTCRYMYIKAFKTKNRAKSFTIKCLSKIQIICLVQSKQRKKVT</sequence>
<accession>A0A1J1IZW1</accession>
<dbReference type="AlphaFoldDB" id="A0A1J1IZW1"/>
<organism evidence="1 2">
    <name type="scientific">Clunio marinus</name>
    <dbReference type="NCBI Taxonomy" id="568069"/>
    <lineage>
        <taxon>Eukaryota</taxon>
        <taxon>Metazoa</taxon>
        <taxon>Ecdysozoa</taxon>
        <taxon>Arthropoda</taxon>
        <taxon>Hexapoda</taxon>
        <taxon>Insecta</taxon>
        <taxon>Pterygota</taxon>
        <taxon>Neoptera</taxon>
        <taxon>Endopterygota</taxon>
        <taxon>Diptera</taxon>
        <taxon>Nematocera</taxon>
        <taxon>Chironomoidea</taxon>
        <taxon>Chironomidae</taxon>
        <taxon>Clunio</taxon>
    </lineage>
</organism>
<proteinExistence type="predicted"/>
<evidence type="ECO:0000313" key="2">
    <source>
        <dbReference type="Proteomes" id="UP000183832"/>
    </source>
</evidence>
<dbReference type="EMBL" id="CVRI01000065">
    <property type="protein sequence ID" value="CRL05803.1"/>
    <property type="molecule type" value="Genomic_DNA"/>
</dbReference>
<protein>
    <submittedName>
        <fullName evidence="1">CLUMA_CG018831, isoform A</fullName>
    </submittedName>
</protein>
<evidence type="ECO:0000313" key="1">
    <source>
        <dbReference type="EMBL" id="CRL05803.1"/>
    </source>
</evidence>
<dbReference type="Proteomes" id="UP000183832">
    <property type="component" value="Unassembled WGS sequence"/>
</dbReference>
<gene>
    <name evidence="1" type="ORF">CLUMA_CG018831</name>
</gene>